<organism evidence="2 3">
    <name type="scientific">Qipengyuania psychrotolerans</name>
    <dbReference type="NCBI Taxonomy" id="2867238"/>
    <lineage>
        <taxon>Bacteria</taxon>
        <taxon>Pseudomonadati</taxon>
        <taxon>Pseudomonadota</taxon>
        <taxon>Alphaproteobacteria</taxon>
        <taxon>Sphingomonadales</taxon>
        <taxon>Erythrobacteraceae</taxon>
        <taxon>Qipengyuania</taxon>
    </lineage>
</organism>
<gene>
    <name evidence="2" type="ORF">K3166_05100</name>
</gene>
<evidence type="ECO:0000313" key="3">
    <source>
        <dbReference type="Proteomes" id="UP000824280"/>
    </source>
</evidence>
<dbReference type="EMBL" id="CP081297">
    <property type="protein sequence ID" value="QZD88055.1"/>
    <property type="molecule type" value="Genomic_DNA"/>
</dbReference>
<keyword evidence="1" id="KW-0472">Membrane</keyword>
<dbReference type="Proteomes" id="UP000824280">
    <property type="component" value="Chromosome"/>
</dbReference>
<reference evidence="2 3" key="1">
    <citation type="submission" date="2021-08" db="EMBL/GenBank/DDBJ databases">
        <title>Comparative Genomics Analysis of the Genus Qipengyuania Reveals Extensive Genetic Diversity and Metabolic Versatility, Including the Description of Fifteen Novel Species.</title>
        <authorList>
            <person name="Liu Y."/>
        </authorList>
    </citation>
    <scope>NUCLEOTIDE SEQUENCE [LARGE SCALE GENOMIC DNA]</scope>
    <source>
        <strain evidence="2 3">1XM2-8</strain>
    </source>
</reference>
<feature type="transmembrane region" description="Helical" evidence="1">
    <location>
        <begin position="62"/>
        <end position="84"/>
    </location>
</feature>
<protein>
    <submittedName>
        <fullName evidence="2">Uncharacterized protein</fullName>
    </submittedName>
</protein>
<keyword evidence="3" id="KW-1185">Reference proteome</keyword>
<name>A0ABX8ZGB6_9SPHN</name>
<evidence type="ECO:0000313" key="2">
    <source>
        <dbReference type="EMBL" id="QZD88055.1"/>
    </source>
</evidence>
<proteinExistence type="predicted"/>
<evidence type="ECO:0000256" key="1">
    <source>
        <dbReference type="SAM" id="Phobius"/>
    </source>
</evidence>
<feature type="transmembrane region" description="Helical" evidence="1">
    <location>
        <begin position="104"/>
        <end position="123"/>
    </location>
</feature>
<accession>A0ABX8ZGB6</accession>
<sequence>MRLPFVFVLLVLGFETLALAHEDPASLSSNPIDWLLPVLAYVLPELMVVVLLNIYASRLHLLVRLVFAIVFPLIFWLVVLYLLWSPDRSFLTLLLELPRLVLERTMALLLVSSSIVIAALGMLDHRRRLKTLNAEVFAET</sequence>
<feature type="transmembrane region" description="Helical" evidence="1">
    <location>
        <begin position="36"/>
        <end position="55"/>
    </location>
</feature>
<keyword evidence="1" id="KW-0812">Transmembrane</keyword>
<dbReference type="RefSeq" id="WP_221423588.1">
    <property type="nucleotide sequence ID" value="NZ_CP081297.1"/>
</dbReference>
<keyword evidence="1" id="KW-1133">Transmembrane helix</keyword>